<sequence length="690" mass="78961">MPDYPGLGLSLRYDPQDNRENRSHYPIGVHGDCWGAISKLILVRELAMMSVMDRLTDKEEWHKKVFDEEIVSKWREEALAIPDEQFCNIAIRDKHQFWNKEGKVKLSDDNMFGKGLAGIMNANSFDCCIKELQSKAKYYEKTGIIPTLDACASIAKSDNLVSEDLHNSLRKAFDTLKSDQSSSLDWHPNSNDMVQDLVHPSMYPLVYGRSRVLKDEVVGVNDAIEKWVGKGSFGGVKYEPKGHSFSGDKQHYWSNTYQWLPANVAFQEDGKVKFTSYINNIHPTKYPEIYHTIEKLVETALPLWDQCLTVAVNYEEKDGAGRIEPRFPYPENPDDENGDNWILSGPRAAAHVVESPTMEVDDQNENDHGNGGEVDINIEDTDSEEDEEDEEDAEEKWRLLRKPVIPEPSFEDVNYSREPKKCLSKKFEKSGLQVIVKIASIELTPEKPEFPMGGWHIEGQMNEHICGTALYYLDSENITSSDLSFRMQTMEDLYDDFKVGLNAYDWLEQVYGTNLGQQNSPCLQNYGSVETRQGRLLAFPNVFQHKVSSFRLKDPTKPGHRRFIALWLVDPHVRIISTANVPPQQMDWWLESVFGDTPEARSKAMGKLPAELVTLLNENGLHTNNSAKDMKLSPELMEMVRKHFHVDSNPLPMGIEEAKEHRINLMRERSAFVRRAGEEWQSIGYSFCEH</sequence>
<gene>
    <name evidence="4" type="ORF">OCU04_004131</name>
</gene>
<dbReference type="OrthoDB" id="415532at2759"/>
<dbReference type="EMBL" id="JAPEIS010000004">
    <property type="protein sequence ID" value="KAJ8066741.1"/>
    <property type="molecule type" value="Genomic_DNA"/>
</dbReference>
<evidence type="ECO:0000256" key="1">
    <source>
        <dbReference type="SAM" id="MobiDB-lite"/>
    </source>
</evidence>
<dbReference type="PANTHER" id="PTHR33119">
    <property type="entry name" value="IFI3P"/>
    <property type="match status" value="1"/>
</dbReference>
<dbReference type="InterPro" id="IPR049207">
    <property type="entry name" value="DUF4246_N"/>
</dbReference>
<dbReference type="InterPro" id="IPR025340">
    <property type="entry name" value="DUF4246"/>
</dbReference>
<dbReference type="Pfam" id="PF21666">
    <property type="entry name" value="DUF4246_N"/>
    <property type="match status" value="1"/>
</dbReference>
<name>A0A9X0APU4_9HELO</name>
<dbReference type="InterPro" id="IPR049192">
    <property type="entry name" value="DUF4246_C"/>
</dbReference>
<proteinExistence type="predicted"/>
<dbReference type="Proteomes" id="UP001152300">
    <property type="component" value="Unassembled WGS sequence"/>
</dbReference>
<evidence type="ECO:0000313" key="4">
    <source>
        <dbReference type="EMBL" id="KAJ8066741.1"/>
    </source>
</evidence>
<dbReference type="AlphaFoldDB" id="A0A9X0APU4"/>
<feature type="domain" description="DUF4246" evidence="3">
    <location>
        <begin position="4"/>
        <end position="77"/>
    </location>
</feature>
<accession>A0A9X0APU4</accession>
<dbReference type="Pfam" id="PF14033">
    <property type="entry name" value="DUF4246"/>
    <property type="match status" value="1"/>
</dbReference>
<keyword evidence="5" id="KW-1185">Reference proteome</keyword>
<evidence type="ECO:0000313" key="5">
    <source>
        <dbReference type="Proteomes" id="UP001152300"/>
    </source>
</evidence>
<dbReference type="PANTHER" id="PTHR33119:SF1">
    <property type="entry name" value="FE2OG DIOXYGENASE DOMAIN-CONTAINING PROTEIN"/>
    <property type="match status" value="1"/>
</dbReference>
<organism evidence="4 5">
    <name type="scientific">Sclerotinia nivalis</name>
    <dbReference type="NCBI Taxonomy" id="352851"/>
    <lineage>
        <taxon>Eukaryota</taxon>
        <taxon>Fungi</taxon>
        <taxon>Dikarya</taxon>
        <taxon>Ascomycota</taxon>
        <taxon>Pezizomycotina</taxon>
        <taxon>Leotiomycetes</taxon>
        <taxon>Helotiales</taxon>
        <taxon>Sclerotiniaceae</taxon>
        <taxon>Sclerotinia</taxon>
    </lineage>
</organism>
<feature type="domain" description="DUF4246" evidence="2">
    <location>
        <begin position="123"/>
        <end position="591"/>
    </location>
</feature>
<evidence type="ECO:0000259" key="3">
    <source>
        <dbReference type="Pfam" id="PF21666"/>
    </source>
</evidence>
<protein>
    <submittedName>
        <fullName evidence="4">Uncharacterized protein</fullName>
    </submittedName>
</protein>
<reference evidence="4" key="1">
    <citation type="submission" date="2022-11" db="EMBL/GenBank/DDBJ databases">
        <title>Genome Resource of Sclerotinia nivalis Strain SnTB1, a Plant Pathogen Isolated from American Ginseng.</title>
        <authorList>
            <person name="Fan S."/>
        </authorList>
    </citation>
    <scope>NUCLEOTIDE SEQUENCE</scope>
    <source>
        <strain evidence="4">SnTB1</strain>
    </source>
</reference>
<evidence type="ECO:0000259" key="2">
    <source>
        <dbReference type="Pfam" id="PF14033"/>
    </source>
</evidence>
<feature type="region of interest" description="Disordered" evidence="1">
    <location>
        <begin position="356"/>
        <end position="395"/>
    </location>
</feature>
<comment type="caution">
    <text evidence="4">The sequence shown here is derived from an EMBL/GenBank/DDBJ whole genome shotgun (WGS) entry which is preliminary data.</text>
</comment>
<feature type="compositionally biased region" description="Acidic residues" evidence="1">
    <location>
        <begin position="376"/>
        <end position="394"/>
    </location>
</feature>